<gene>
    <name evidence="4" type="ORF">CPB83DRAFT_856907</name>
</gene>
<evidence type="ECO:0008006" key="6">
    <source>
        <dbReference type="Google" id="ProtNLM"/>
    </source>
</evidence>
<keyword evidence="2" id="KW-0472">Membrane</keyword>
<feature type="transmembrane region" description="Helical" evidence="2">
    <location>
        <begin position="274"/>
        <end position="293"/>
    </location>
</feature>
<comment type="caution">
    <text evidence="4">The sequence shown here is derived from an EMBL/GenBank/DDBJ whole genome shotgun (WGS) entry which is preliminary data.</text>
</comment>
<evidence type="ECO:0000313" key="5">
    <source>
        <dbReference type="Proteomes" id="UP000807306"/>
    </source>
</evidence>
<organism evidence="4 5">
    <name type="scientific">Crepidotus variabilis</name>
    <dbReference type="NCBI Taxonomy" id="179855"/>
    <lineage>
        <taxon>Eukaryota</taxon>
        <taxon>Fungi</taxon>
        <taxon>Dikarya</taxon>
        <taxon>Basidiomycota</taxon>
        <taxon>Agaricomycotina</taxon>
        <taxon>Agaricomycetes</taxon>
        <taxon>Agaricomycetidae</taxon>
        <taxon>Agaricales</taxon>
        <taxon>Agaricineae</taxon>
        <taxon>Crepidotaceae</taxon>
        <taxon>Crepidotus</taxon>
    </lineage>
</organism>
<evidence type="ECO:0000313" key="4">
    <source>
        <dbReference type="EMBL" id="KAF9526974.1"/>
    </source>
</evidence>
<reference evidence="4" key="1">
    <citation type="submission" date="2020-11" db="EMBL/GenBank/DDBJ databases">
        <authorList>
            <consortium name="DOE Joint Genome Institute"/>
            <person name="Ahrendt S."/>
            <person name="Riley R."/>
            <person name="Andreopoulos W."/>
            <person name="Labutti K."/>
            <person name="Pangilinan J."/>
            <person name="Ruiz-Duenas F.J."/>
            <person name="Barrasa J.M."/>
            <person name="Sanchez-Garcia M."/>
            <person name="Camarero S."/>
            <person name="Miyauchi S."/>
            <person name="Serrano A."/>
            <person name="Linde D."/>
            <person name="Babiker R."/>
            <person name="Drula E."/>
            <person name="Ayuso-Fernandez I."/>
            <person name="Pacheco R."/>
            <person name="Padilla G."/>
            <person name="Ferreira P."/>
            <person name="Barriuso J."/>
            <person name="Kellner H."/>
            <person name="Castanera R."/>
            <person name="Alfaro M."/>
            <person name="Ramirez L."/>
            <person name="Pisabarro A.G."/>
            <person name="Kuo A."/>
            <person name="Tritt A."/>
            <person name="Lipzen A."/>
            <person name="He G."/>
            <person name="Yan M."/>
            <person name="Ng V."/>
            <person name="Cullen D."/>
            <person name="Martin F."/>
            <person name="Rosso M.-N."/>
            <person name="Henrissat B."/>
            <person name="Hibbett D."/>
            <person name="Martinez A.T."/>
            <person name="Grigoriev I.V."/>
        </authorList>
    </citation>
    <scope>NUCLEOTIDE SEQUENCE</scope>
    <source>
        <strain evidence="4">CBS 506.95</strain>
    </source>
</reference>
<proteinExistence type="predicted"/>
<keyword evidence="5" id="KW-1185">Reference proteome</keyword>
<evidence type="ECO:0000256" key="3">
    <source>
        <dbReference type="SAM" id="SignalP"/>
    </source>
</evidence>
<sequence length="436" mass="48227">MPATNHLLTSFLLALQLATNGKALTTEIRQAIPENDLQRNCNIELGGYGFNLCPLVGRSKLIKAPDDVFEADDKRGEQSSGQQNPYVQDAWMTLGGSELNKARKGSLCDEDTWVCLSDTRPTLTDVSDGMDGRTRIHRSSTKTAPIVRKESKSQLLASIQLDDNLDAEHAPFLKLMLRNPETDTTFDLIIFCEDRTNELIVGSFNGRSRSFQWGTPQGCPTKRPTSTTESIRLLQELSDESPAEEQPTDEPPAQEEQQGDDELLPTERHHLRSWIAFVVVFVLASFAVISTILTSPRARHYIAEHIYGAGYAILPSISIAALKLKPIADALAALVPKGMVPFRQGDSSLVRWAEEEMALDSEDVMVNGRGAYEQYDVDVEGWNGDGMDEYIPLTLSSKYGKGRRVRSYGATPEVETFAESQRAAGSGMGFSKFFKK</sequence>
<keyword evidence="2" id="KW-0812">Transmembrane</keyword>
<evidence type="ECO:0000256" key="2">
    <source>
        <dbReference type="SAM" id="Phobius"/>
    </source>
</evidence>
<dbReference type="EMBL" id="MU157865">
    <property type="protein sequence ID" value="KAF9526974.1"/>
    <property type="molecule type" value="Genomic_DNA"/>
</dbReference>
<feature type="compositionally biased region" description="Acidic residues" evidence="1">
    <location>
        <begin position="238"/>
        <end position="248"/>
    </location>
</feature>
<keyword evidence="3" id="KW-0732">Signal</keyword>
<protein>
    <recommendedName>
        <fullName evidence="6">Autophagy-related protein 27</fullName>
    </recommendedName>
</protein>
<feature type="region of interest" description="Disordered" evidence="1">
    <location>
        <begin position="238"/>
        <end position="261"/>
    </location>
</feature>
<name>A0A9P6EDU4_9AGAR</name>
<evidence type="ECO:0000256" key="1">
    <source>
        <dbReference type="SAM" id="MobiDB-lite"/>
    </source>
</evidence>
<feature type="signal peptide" evidence="3">
    <location>
        <begin position="1"/>
        <end position="23"/>
    </location>
</feature>
<accession>A0A9P6EDU4</accession>
<dbReference type="AlphaFoldDB" id="A0A9P6EDU4"/>
<dbReference type="Proteomes" id="UP000807306">
    <property type="component" value="Unassembled WGS sequence"/>
</dbReference>
<feature type="chain" id="PRO_5040273655" description="Autophagy-related protein 27" evidence="3">
    <location>
        <begin position="24"/>
        <end position="436"/>
    </location>
</feature>
<keyword evidence="2" id="KW-1133">Transmembrane helix</keyword>
<dbReference type="OrthoDB" id="29460at2759"/>